<evidence type="ECO:0000313" key="1">
    <source>
        <dbReference type="EMBL" id="KAH3890863.1"/>
    </source>
</evidence>
<reference evidence="1" key="1">
    <citation type="journal article" date="2019" name="bioRxiv">
        <title>The Genome of the Zebra Mussel, Dreissena polymorpha: A Resource for Invasive Species Research.</title>
        <authorList>
            <person name="McCartney M.A."/>
            <person name="Auch B."/>
            <person name="Kono T."/>
            <person name="Mallez S."/>
            <person name="Zhang Y."/>
            <person name="Obille A."/>
            <person name="Becker A."/>
            <person name="Abrahante J.E."/>
            <person name="Garbe J."/>
            <person name="Badalamenti J.P."/>
            <person name="Herman A."/>
            <person name="Mangelson H."/>
            <person name="Liachko I."/>
            <person name="Sullivan S."/>
            <person name="Sone E.D."/>
            <person name="Koren S."/>
            <person name="Silverstein K.A.T."/>
            <person name="Beckman K.B."/>
            <person name="Gohl D.M."/>
        </authorList>
    </citation>
    <scope>NUCLEOTIDE SEQUENCE</scope>
    <source>
        <strain evidence="1">Duluth1</strain>
        <tissue evidence="1">Whole animal</tissue>
    </source>
</reference>
<evidence type="ECO:0000313" key="2">
    <source>
        <dbReference type="Proteomes" id="UP000828390"/>
    </source>
</evidence>
<gene>
    <name evidence="1" type="ORF">DPMN_014952</name>
</gene>
<dbReference type="Proteomes" id="UP000828390">
    <property type="component" value="Unassembled WGS sequence"/>
</dbReference>
<dbReference type="PANTHER" id="PTHR21301">
    <property type="entry name" value="REVERSE TRANSCRIPTASE"/>
    <property type="match status" value="1"/>
</dbReference>
<reference evidence="1" key="2">
    <citation type="submission" date="2020-11" db="EMBL/GenBank/DDBJ databases">
        <authorList>
            <person name="McCartney M.A."/>
            <person name="Auch B."/>
            <person name="Kono T."/>
            <person name="Mallez S."/>
            <person name="Becker A."/>
            <person name="Gohl D.M."/>
            <person name="Silverstein K.A.T."/>
            <person name="Koren S."/>
            <person name="Bechman K.B."/>
            <person name="Herman A."/>
            <person name="Abrahante J.E."/>
            <person name="Garbe J."/>
        </authorList>
    </citation>
    <scope>NUCLEOTIDE SEQUENCE</scope>
    <source>
        <strain evidence="1">Duluth1</strain>
        <tissue evidence="1">Whole animal</tissue>
    </source>
</reference>
<comment type="caution">
    <text evidence="1">The sequence shown here is derived from an EMBL/GenBank/DDBJ whole genome shotgun (WGS) entry which is preliminary data.</text>
</comment>
<organism evidence="1 2">
    <name type="scientific">Dreissena polymorpha</name>
    <name type="common">Zebra mussel</name>
    <name type="synonym">Mytilus polymorpha</name>
    <dbReference type="NCBI Taxonomy" id="45954"/>
    <lineage>
        <taxon>Eukaryota</taxon>
        <taxon>Metazoa</taxon>
        <taxon>Spiralia</taxon>
        <taxon>Lophotrochozoa</taxon>
        <taxon>Mollusca</taxon>
        <taxon>Bivalvia</taxon>
        <taxon>Autobranchia</taxon>
        <taxon>Heteroconchia</taxon>
        <taxon>Euheterodonta</taxon>
        <taxon>Imparidentia</taxon>
        <taxon>Neoheterodontei</taxon>
        <taxon>Myida</taxon>
        <taxon>Dreissenoidea</taxon>
        <taxon>Dreissenidae</taxon>
        <taxon>Dreissena</taxon>
    </lineage>
</organism>
<dbReference type="PANTHER" id="PTHR21301:SF11">
    <property type="entry name" value="GIY-YIG DOMAIN-CONTAINING PROTEIN"/>
    <property type="match status" value="1"/>
</dbReference>
<accession>A0A9D4S556</accession>
<name>A0A9D4S556_DREPO</name>
<protein>
    <submittedName>
        <fullName evidence="1">Uncharacterized protein</fullName>
    </submittedName>
</protein>
<sequence length="65" mass="7479">MTKKKHVYHIQEFTDHINSIDEHIKFTLEEEEEGPIPFLDTCAHVADDGSTKTTVNMKPTHTDNI</sequence>
<keyword evidence="2" id="KW-1185">Reference proteome</keyword>
<proteinExistence type="predicted"/>
<dbReference type="AlphaFoldDB" id="A0A9D4S556"/>
<dbReference type="EMBL" id="JAIWYP010000001">
    <property type="protein sequence ID" value="KAH3890863.1"/>
    <property type="molecule type" value="Genomic_DNA"/>
</dbReference>